<feature type="transmembrane region" description="Helical" evidence="1">
    <location>
        <begin position="12"/>
        <end position="37"/>
    </location>
</feature>
<dbReference type="AlphaFoldDB" id="A0A7G9Z8D7"/>
<keyword evidence="1" id="KW-0812">Transmembrane</keyword>
<name>A0A7G9Z8D7_9EURY</name>
<proteinExistence type="predicted"/>
<evidence type="ECO:0000313" key="2">
    <source>
        <dbReference type="EMBL" id="QNO56521.1"/>
    </source>
</evidence>
<gene>
    <name evidence="2" type="ORF">CNIFIPMI_00013</name>
</gene>
<feature type="transmembrane region" description="Helical" evidence="1">
    <location>
        <begin position="57"/>
        <end position="75"/>
    </location>
</feature>
<protein>
    <submittedName>
        <fullName evidence="2">Uncharacterized protein</fullName>
    </submittedName>
</protein>
<dbReference type="EMBL" id="MT631658">
    <property type="protein sequence ID" value="QNO56521.1"/>
    <property type="molecule type" value="Genomic_DNA"/>
</dbReference>
<evidence type="ECO:0000256" key="1">
    <source>
        <dbReference type="SAM" id="Phobius"/>
    </source>
</evidence>
<keyword evidence="1" id="KW-1133">Transmembrane helix</keyword>
<accession>A0A7G9Z8D7</accession>
<organism evidence="2">
    <name type="scientific">Candidatus Methanophaga sp. ANME-1 ERB7</name>
    <dbReference type="NCBI Taxonomy" id="2759913"/>
    <lineage>
        <taxon>Archaea</taxon>
        <taxon>Methanobacteriati</taxon>
        <taxon>Methanobacteriota</taxon>
        <taxon>Stenosarchaea group</taxon>
        <taxon>Methanomicrobia</taxon>
        <taxon>Candidatus Methanophagales</taxon>
        <taxon>Candidatus Methanophagaceae</taxon>
        <taxon>Candidatus Methanophaga</taxon>
    </lineage>
</organism>
<sequence length="108" mass="12447">MMLKEMNKKELMIYGIIASVIGSIIVALIFYIASNLIPITQEGVIMVGEILSTRIHLFWLVIALLSFALIFSLIVKRVWVDLPKTDVLKIRMDEQKKTKRRMRIQISS</sequence>
<reference evidence="2" key="1">
    <citation type="submission" date="2020-06" db="EMBL/GenBank/DDBJ databases">
        <title>Unique genomic features of the anaerobic methanotrophic archaea.</title>
        <authorList>
            <person name="Chadwick G.L."/>
            <person name="Skennerton C.T."/>
            <person name="Laso-Perez R."/>
            <person name="Leu A.O."/>
            <person name="Speth D.R."/>
            <person name="Yu H."/>
            <person name="Morgan-Lang C."/>
            <person name="Hatzenpichler R."/>
            <person name="Goudeau D."/>
            <person name="Malmstrom R."/>
            <person name="Brazelton W.J."/>
            <person name="Woyke T."/>
            <person name="Hallam S.J."/>
            <person name="Tyson G.W."/>
            <person name="Wegener G."/>
            <person name="Boetius A."/>
            <person name="Orphan V."/>
        </authorList>
    </citation>
    <scope>NUCLEOTIDE SEQUENCE</scope>
</reference>
<keyword evidence="1" id="KW-0472">Membrane</keyword>